<dbReference type="Gene3D" id="3.30.1320.10">
    <property type="match status" value="1"/>
</dbReference>
<comment type="similarity">
    <text evidence="3">Belongs to the bacterial ribosomal protein bS16 family.</text>
</comment>
<dbReference type="GO" id="GO:0015935">
    <property type="term" value="C:small ribosomal subunit"/>
    <property type="evidence" value="ECO:0007669"/>
    <property type="project" value="TreeGrafter"/>
</dbReference>
<dbReference type="InterPro" id="IPR000307">
    <property type="entry name" value="Ribosomal_bS16"/>
</dbReference>
<evidence type="ECO:0000256" key="2">
    <source>
        <dbReference type="ARBA" id="ARBA00023274"/>
    </source>
</evidence>
<dbReference type="AlphaFoldDB" id="A0A212QNZ5"/>
<feature type="region of interest" description="Disordered" evidence="4">
    <location>
        <begin position="90"/>
        <end position="112"/>
    </location>
</feature>
<gene>
    <name evidence="3" type="primary">rpsP</name>
    <name evidence="5" type="ORF">SAMN07250955_10295</name>
</gene>
<dbReference type="NCBIfam" id="TIGR00002">
    <property type="entry name" value="S16"/>
    <property type="match status" value="1"/>
</dbReference>
<dbReference type="SUPFAM" id="SSF54565">
    <property type="entry name" value="Ribosomal protein S16"/>
    <property type="match status" value="1"/>
</dbReference>
<dbReference type="OrthoDB" id="9807878at2"/>
<name>A0A212QNZ5_9PROT</name>
<keyword evidence="2 3" id="KW-0687">Ribonucleoprotein</keyword>
<accession>A0A212QNZ5</accession>
<keyword evidence="6" id="KW-1185">Reference proteome</keyword>
<evidence type="ECO:0000313" key="5">
    <source>
        <dbReference type="EMBL" id="SNB60974.1"/>
    </source>
</evidence>
<dbReference type="GO" id="GO:0006412">
    <property type="term" value="P:translation"/>
    <property type="evidence" value="ECO:0007669"/>
    <property type="project" value="UniProtKB-UniRule"/>
</dbReference>
<organism evidence="5 6">
    <name type="scientific">Arboricoccus pini</name>
    <dbReference type="NCBI Taxonomy" id="1963835"/>
    <lineage>
        <taxon>Bacteria</taxon>
        <taxon>Pseudomonadati</taxon>
        <taxon>Pseudomonadota</taxon>
        <taxon>Alphaproteobacteria</taxon>
        <taxon>Geminicoccales</taxon>
        <taxon>Geminicoccaceae</taxon>
        <taxon>Arboricoccus</taxon>
    </lineage>
</organism>
<evidence type="ECO:0000256" key="1">
    <source>
        <dbReference type="ARBA" id="ARBA00022980"/>
    </source>
</evidence>
<dbReference type="PANTHER" id="PTHR12919:SF20">
    <property type="entry name" value="SMALL RIBOSOMAL SUBUNIT PROTEIN BS16M"/>
    <property type="match status" value="1"/>
</dbReference>
<dbReference type="HAMAP" id="MF_00385">
    <property type="entry name" value="Ribosomal_bS16"/>
    <property type="match status" value="1"/>
</dbReference>
<dbReference type="Proteomes" id="UP000197065">
    <property type="component" value="Unassembled WGS sequence"/>
</dbReference>
<dbReference type="PROSITE" id="PS00732">
    <property type="entry name" value="RIBOSOMAL_S16"/>
    <property type="match status" value="1"/>
</dbReference>
<dbReference type="InterPro" id="IPR020592">
    <property type="entry name" value="Ribosomal_bS16_CS"/>
</dbReference>
<dbReference type="InterPro" id="IPR023803">
    <property type="entry name" value="Ribosomal_bS16_dom_sf"/>
</dbReference>
<sequence length="112" mass="12259">MSVRIRLARGGAKKRPYYRIVAADQRAARDGGFLEKLGSYNPLLPAEAENRVTLNEERIRYWLGNGAQVSDRVAKFLDKAGITNNTAKLRGTGKRAEEAAKKKANAEAEAAA</sequence>
<protein>
    <recommendedName>
        <fullName evidence="3">Small ribosomal subunit protein bS16</fullName>
    </recommendedName>
</protein>
<evidence type="ECO:0000256" key="3">
    <source>
        <dbReference type="HAMAP-Rule" id="MF_00385"/>
    </source>
</evidence>
<dbReference type="GO" id="GO:0003735">
    <property type="term" value="F:structural constituent of ribosome"/>
    <property type="evidence" value="ECO:0007669"/>
    <property type="project" value="InterPro"/>
</dbReference>
<proteinExistence type="inferred from homology"/>
<reference evidence="5 6" key="1">
    <citation type="submission" date="2017-06" db="EMBL/GenBank/DDBJ databases">
        <authorList>
            <person name="Kim H.J."/>
            <person name="Triplett B.A."/>
        </authorList>
    </citation>
    <scope>NUCLEOTIDE SEQUENCE [LARGE SCALE GENOMIC DNA]</scope>
    <source>
        <strain evidence="5 6">B29T1</strain>
    </source>
</reference>
<feature type="compositionally biased region" description="Basic and acidic residues" evidence="4">
    <location>
        <begin position="94"/>
        <end position="106"/>
    </location>
</feature>
<evidence type="ECO:0000256" key="4">
    <source>
        <dbReference type="SAM" id="MobiDB-lite"/>
    </source>
</evidence>
<dbReference type="GO" id="GO:0005737">
    <property type="term" value="C:cytoplasm"/>
    <property type="evidence" value="ECO:0007669"/>
    <property type="project" value="UniProtKB-ARBA"/>
</dbReference>
<keyword evidence="1 3" id="KW-0689">Ribosomal protein</keyword>
<evidence type="ECO:0000313" key="6">
    <source>
        <dbReference type="Proteomes" id="UP000197065"/>
    </source>
</evidence>
<dbReference type="RefSeq" id="WP_088559974.1">
    <property type="nucleotide sequence ID" value="NZ_FYEH01000002.1"/>
</dbReference>
<dbReference type="PANTHER" id="PTHR12919">
    <property type="entry name" value="30S RIBOSOMAL PROTEIN S16"/>
    <property type="match status" value="1"/>
</dbReference>
<dbReference type="Pfam" id="PF00886">
    <property type="entry name" value="Ribosomal_S16"/>
    <property type="match status" value="1"/>
</dbReference>
<dbReference type="EMBL" id="FYEH01000002">
    <property type="protein sequence ID" value="SNB60974.1"/>
    <property type="molecule type" value="Genomic_DNA"/>
</dbReference>